<evidence type="ECO:0000313" key="4">
    <source>
        <dbReference type="EMBL" id="TQL64194.1"/>
    </source>
</evidence>
<gene>
    <name evidence="4" type="ORF">FB461_0688</name>
</gene>
<reference evidence="4 5" key="1">
    <citation type="submission" date="2019-06" db="EMBL/GenBank/DDBJ databases">
        <title>Sequencing the genomes of 1000 actinobacteria strains.</title>
        <authorList>
            <person name="Klenk H.-P."/>
        </authorList>
    </citation>
    <scope>NUCLEOTIDE SEQUENCE [LARGE SCALE GENOMIC DNA]</scope>
    <source>
        <strain evidence="4 5">DSM 4813</strain>
    </source>
</reference>
<dbReference type="InterPro" id="IPR019248">
    <property type="entry name" value="Glucodextran_C"/>
</dbReference>
<dbReference type="SUPFAM" id="SSF49785">
    <property type="entry name" value="Galactose-binding domain-like"/>
    <property type="match status" value="1"/>
</dbReference>
<protein>
    <submittedName>
        <fullName evidence="4">Trehalose/maltose hydrolase-like predicted phosphorylase</fullName>
    </submittedName>
</protein>
<proteinExistence type="predicted"/>
<dbReference type="Gene3D" id="1.50.10.10">
    <property type="match status" value="1"/>
</dbReference>
<dbReference type="Gene3D" id="2.60.120.260">
    <property type="entry name" value="Galactose-binding domain-like"/>
    <property type="match status" value="1"/>
</dbReference>
<dbReference type="Gene3D" id="2.60.40.1190">
    <property type="match status" value="1"/>
</dbReference>
<dbReference type="GO" id="GO:0005993">
    <property type="term" value="P:trehalose catabolic process"/>
    <property type="evidence" value="ECO:0007669"/>
    <property type="project" value="TreeGrafter"/>
</dbReference>
<comment type="caution">
    <text evidence="4">The sequence shown here is derived from an EMBL/GenBank/DDBJ whole genome shotgun (WGS) entry which is preliminary data.</text>
</comment>
<dbReference type="InterPro" id="IPR037018">
    <property type="entry name" value="GH65_N"/>
</dbReference>
<dbReference type="InterPro" id="IPR012341">
    <property type="entry name" value="6hp_glycosidase-like_sf"/>
</dbReference>
<dbReference type="GO" id="GO:0030246">
    <property type="term" value="F:carbohydrate binding"/>
    <property type="evidence" value="ECO:0007669"/>
    <property type="project" value="InterPro"/>
</dbReference>
<dbReference type="PANTHER" id="PTHR11051:SF8">
    <property type="entry name" value="PROTEIN-GLUCOSYLGALACTOSYLHYDROXYLYSINE GLUCOSIDASE"/>
    <property type="match status" value="1"/>
</dbReference>
<evidence type="ECO:0000256" key="2">
    <source>
        <dbReference type="SAM" id="SignalP"/>
    </source>
</evidence>
<evidence type="ECO:0000256" key="1">
    <source>
        <dbReference type="ARBA" id="ARBA00023295"/>
    </source>
</evidence>
<keyword evidence="5" id="KW-1185">Reference proteome</keyword>
<feature type="signal peptide" evidence="2">
    <location>
        <begin position="1"/>
        <end position="28"/>
    </location>
</feature>
<evidence type="ECO:0000313" key="5">
    <source>
        <dbReference type="Proteomes" id="UP000315389"/>
    </source>
</evidence>
<dbReference type="InterPro" id="IPR008928">
    <property type="entry name" value="6-hairpin_glycosidase_sf"/>
</dbReference>
<dbReference type="InterPro" id="IPR011013">
    <property type="entry name" value="Gal_mutarotase_sf_dom"/>
</dbReference>
<dbReference type="Gene3D" id="2.70.98.40">
    <property type="entry name" value="Glycoside hydrolase, family 65, N-terminal domain"/>
    <property type="match status" value="1"/>
</dbReference>
<keyword evidence="2" id="KW-0732">Signal</keyword>
<feature type="domain" description="CBM6" evidence="3">
    <location>
        <begin position="143"/>
        <end position="273"/>
    </location>
</feature>
<dbReference type="GO" id="GO:0016757">
    <property type="term" value="F:glycosyltransferase activity"/>
    <property type="evidence" value="ECO:0007669"/>
    <property type="project" value="UniProtKB-ARBA"/>
</dbReference>
<dbReference type="Pfam" id="PF03633">
    <property type="entry name" value="Glyco_hydro_65C"/>
    <property type="match status" value="1"/>
</dbReference>
<dbReference type="InterPro" id="IPR005196">
    <property type="entry name" value="Glyco_hydro_65_N"/>
</dbReference>
<dbReference type="SUPFAM" id="SSF49344">
    <property type="entry name" value="CBD9-like"/>
    <property type="match status" value="1"/>
</dbReference>
<dbReference type="Pfam" id="PF03636">
    <property type="entry name" value="Glyco_hydro_65N"/>
    <property type="match status" value="1"/>
</dbReference>
<accession>A0A542ZV09</accession>
<dbReference type="SUPFAM" id="SSF48208">
    <property type="entry name" value="Six-hairpin glycosidases"/>
    <property type="match status" value="1"/>
</dbReference>
<dbReference type="Pfam" id="PF09985">
    <property type="entry name" value="Glucodextran_C"/>
    <property type="match status" value="1"/>
</dbReference>
<dbReference type="PROSITE" id="PS51175">
    <property type="entry name" value="CBM6"/>
    <property type="match status" value="1"/>
</dbReference>
<name>A0A542ZV09_RARFA</name>
<keyword evidence="4" id="KW-0378">Hydrolase</keyword>
<keyword evidence="1" id="KW-0326">Glycosidase</keyword>
<dbReference type="InterPro" id="IPR005084">
    <property type="entry name" value="CBM6"/>
</dbReference>
<dbReference type="InterPro" id="IPR005194">
    <property type="entry name" value="Glyco_hydro_65_C"/>
</dbReference>
<dbReference type="InterPro" id="IPR005195">
    <property type="entry name" value="Glyco_hydro_65_M"/>
</dbReference>
<dbReference type="PANTHER" id="PTHR11051">
    <property type="entry name" value="GLYCOSYL HYDROLASE-RELATED"/>
    <property type="match status" value="1"/>
</dbReference>
<organism evidence="4 5">
    <name type="scientific">Rarobacter faecitabidus</name>
    <dbReference type="NCBI Taxonomy" id="13243"/>
    <lineage>
        <taxon>Bacteria</taxon>
        <taxon>Bacillati</taxon>
        <taxon>Actinomycetota</taxon>
        <taxon>Actinomycetes</taxon>
        <taxon>Micrococcales</taxon>
        <taxon>Rarobacteraceae</taxon>
        <taxon>Rarobacter</taxon>
    </lineage>
</organism>
<feature type="chain" id="PRO_5039465851" evidence="2">
    <location>
        <begin position="29"/>
        <end position="1419"/>
    </location>
</feature>
<sequence>MKLFSRMSSAVALTVAIALSGGSLAATAANAQTTAPASQDAGDWVLTSSNPFTDSYHPTFTGNGYFAARIPATGQGFSTHAVPTSFEINGLFTGRDVADIADDNAGNVSKQWRVSGPGWTGLTVADDSGSFDEAFDTPCIVGNACQLEDAALSGGLGKATNHRGYKGSGFVDNWGNVGATARLSATGMTAGTQYDVVVRYAAGWPGSDVVGNRALTLSVGGVESTIELPSTPEWDQWAEVRQTVAFDATRAPVALSCKSGQDCRVNVDQLAIVPVGAATPENSSTPTMADRGLAGYAQALDLKTGAITTAATWTSPSGRVTDVKYTVLTDRSHDQRGVVRVEVTPQWSGQLTVTDVLDARPTEQVKEFTPHRDAATSTIGLTTELNHTDLSATYASTLAGPGVLSATAQEAISDDSIGQTLTAPVTAGETYEFVKFVGLTTSDDDENSYSAAAVIAAGAKSSGYASVRAANDAAWDQIWQGDIQVKGNDELQSQIRASRFYLIASVGERAWSPSPTGLSSNNYGGHAFWDTETWMWPSLLAQNPDIAAGVLQYRSDRIDDAAWNAANTLERKASQQGNDNAAMNNFERVAYDGIRFPWEGGYTGRESTESYFFGGHEIHITADVALAFWQYYLATGDEQWLADKGWPIISGTADFWVSRSTLGSDGKYHVLNVTPPDEWASNGNRGRDDNPYTNVAASKNIEIALQAAQILGHAAKPAWSARAGHYYIPMDDSRGVALEYADYDGRTIKQADVVMLTYPWEHAQSTELTGRNLDYYSTKVDEHASPSMTDAMHSIVAAELGRAEEAYWYTQRSAGGFLRGEFNQFTEERSGGHAFTFITGAGGFLQEFYYGYTGLRWRDDGIALNPVLPSALDEIKLTGMKYQGSTFDIEIGPASTTVTVTGGGPLTIEGAGTASVGSPLSIDTRKSVDSGNDDGYGTLIGTLSAEPGNDNGPGTYVYPGNDVFTEGSFDMTDFKVYRDGDKVNLVTRVNGEILNPWALEAMSLQLVHAYIRTADATTTGVTPALTGTNVNTESPWQYVAIANPRQQGGSIGGTGLYDAAGNLVGQATLTVKRHRDIVLQLPATALTGVDLSKASFAVAMMGADENPAISNVRQAYDCTDPANASWVPDWRFCGGLGHTLDALPFDSDITDPNVIKTFVPAGVSQSDVLAPRGGGAILPFVGLTVDEPSVPCEETGTCPVVPCEETGTCPVDPGTPVAVTVSAPTLSKLTQAYNSVANRRATLTARVTGATGGVVAFNSGSRSLGQAPVRKAGNSYVATLVLPATLPRGTYANLTAHFTAPDGRKASSAASKQTLRVVKAKTSSVKIVTKKFKKGTRPTLRVKIATLTNGRQATGRVRIKVGKKTVRTVKVVAKNKGSVTVRLPKRYRATIKVKATYVPTPKASVEGKASKVVKVRATR</sequence>
<dbReference type="InterPro" id="IPR008979">
    <property type="entry name" value="Galactose-bd-like_sf"/>
</dbReference>
<dbReference type="EMBL" id="VFOS01000001">
    <property type="protein sequence ID" value="TQL64194.1"/>
    <property type="molecule type" value="Genomic_DNA"/>
</dbReference>
<dbReference type="Gene3D" id="2.60.420.10">
    <property type="entry name" value="Maltose phosphorylase, domain 3"/>
    <property type="match status" value="1"/>
</dbReference>
<dbReference type="Proteomes" id="UP000315389">
    <property type="component" value="Unassembled WGS sequence"/>
</dbReference>
<dbReference type="Pfam" id="PF03632">
    <property type="entry name" value="Glyco_hydro_65m"/>
    <property type="match status" value="2"/>
</dbReference>
<dbReference type="SUPFAM" id="SSF74650">
    <property type="entry name" value="Galactose mutarotase-like"/>
    <property type="match status" value="1"/>
</dbReference>
<evidence type="ECO:0000259" key="3">
    <source>
        <dbReference type="PROSITE" id="PS51175"/>
    </source>
</evidence>
<dbReference type="GO" id="GO:0004555">
    <property type="term" value="F:alpha,alpha-trehalase activity"/>
    <property type="evidence" value="ECO:0007669"/>
    <property type="project" value="TreeGrafter"/>
</dbReference>